<feature type="region of interest" description="Disordered" evidence="4">
    <location>
        <begin position="553"/>
        <end position="573"/>
    </location>
</feature>
<feature type="transmembrane region" description="Helical" evidence="5">
    <location>
        <begin position="31"/>
        <end position="49"/>
    </location>
</feature>
<dbReference type="InterPro" id="IPR050330">
    <property type="entry name" value="Bact_OuterMem_StrucFunc"/>
</dbReference>
<evidence type="ECO:0000256" key="3">
    <source>
        <dbReference type="PROSITE-ProRule" id="PRU00473"/>
    </source>
</evidence>
<dbReference type="CDD" id="cd07185">
    <property type="entry name" value="OmpA_C-like"/>
    <property type="match status" value="1"/>
</dbReference>
<dbReference type="OrthoDB" id="345640at2"/>
<evidence type="ECO:0000256" key="2">
    <source>
        <dbReference type="ARBA" id="ARBA00023136"/>
    </source>
</evidence>
<sequence length="573" mass="64064">MQNQIKQYLTLFAAGLFLWLIWGFWSLGQAITIFLTVLTVLMTSGIVFWRFKQQQRTLAVEKTIVDKLPAADYQGAVVLVCGQSQCLFPQGEAYRETSQGWYLCASNPTELVNIVQHVAEQAPAQLGQLSLLFTVIPEQITQQEGLTQEILSWRRAIAESRQKAGKRLPFWISVYLNPLANLDAGLDTPWFTLLSHQGEFQVVQESIIAEPFSVWLPANSPDIEHQLQTTLWFDELLAWLQDVFIPQLTVAQTGAPALTATAWAVQLIGIDSQPNNIWQQYIQRKTTLLPINSSQSVDLLPLPDVLLGRLRHDVNLLRSERFIGVMGLICGLFLIGALVGSYQNNRQLIRNIGEDVSRFHQFSDETIEPKMVAYQQLQLDAAQLANWQREGVPAAYSLALYQGDTLLPYLHMLLSSWAPPKALAPVIVQASPDIISLDSLALFDVGQYELKANATKVLVDALMNIRAKPDWLIVISGYTDNTGNPQLNQKLSLKRAESVRDWMINTSDINPTCFAVQGYGQNHPIADNDTPEGRASNRRVEIRLIPQANACQVSNTKSVSSMEDGTPSNEKEK</sequence>
<dbReference type="Proteomes" id="UP000078224">
    <property type="component" value="Unassembled WGS sequence"/>
</dbReference>
<dbReference type="EMBL" id="LXEW01000006">
    <property type="protein sequence ID" value="OAT54815.1"/>
    <property type="molecule type" value="Genomic_DNA"/>
</dbReference>
<dbReference type="SUPFAM" id="SSF103088">
    <property type="entry name" value="OmpA-like"/>
    <property type="match status" value="1"/>
</dbReference>
<dbReference type="RefSeq" id="WP_068443956.1">
    <property type="nucleotide sequence ID" value="NZ_LXEW01000006.1"/>
</dbReference>
<protein>
    <submittedName>
        <fullName evidence="7">Outer membrane protein</fullName>
    </submittedName>
</protein>
<feature type="transmembrane region" description="Helical" evidence="5">
    <location>
        <begin position="7"/>
        <end position="25"/>
    </location>
</feature>
<evidence type="ECO:0000313" key="8">
    <source>
        <dbReference type="Proteomes" id="UP000078224"/>
    </source>
</evidence>
<name>A0A1B7K3V2_9GAMM</name>
<dbReference type="PRINTS" id="PR01021">
    <property type="entry name" value="OMPADOMAIN"/>
</dbReference>
<dbReference type="InterPro" id="IPR036737">
    <property type="entry name" value="OmpA-like_sf"/>
</dbReference>
<dbReference type="PATRIC" id="fig|1354272.4.peg.247"/>
<evidence type="ECO:0000256" key="1">
    <source>
        <dbReference type="ARBA" id="ARBA00004442"/>
    </source>
</evidence>
<feature type="transmembrane region" description="Helical" evidence="5">
    <location>
        <begin position="322"/>
        <end position="342"/>
    </location>
</feature>
<keyword evidence="5" id="KW-1133">Transmembrane helix</keyword>
<keyword evidence="8" id="KW-1185">Reference proteome</keyword>
<evidence type="ECO:0000259" key="6">
    <source>
        <dbReference type="PROSITE" id="PS51123"/>
    </source>
</evidence>
<dbReference type="PANTHER" id="PTHR30329:SF20">
    <property type="entry name" value="EXPORTED PROTEIN"/>
    <property type="match status" value="1"/>
</dbReference>
<organism evidence="7 8">
    <name type="scientific">Providencia heimbachae ATCC 35613</name>
    <dbReference type="NCBI Taxonomy" id="1354272"/>
    <lineage>
        <taxon>Bacteria</taxon>
        <taxon>Pseudomonadati</taxon>
        <taxon>Pseudomonadota</taxon>
        <taxon>Gammaproteobacteria</taxon>
        <taxon>Enterobacterales</taxon>
        <taxon>Morganellaceae</taxon>
        <taxon>Providencia</taxon>
    </lineage>
</organism>
<dbReference type="Gene3D" id="3.30.1330.60">
    <property type="entry name" value="OmpA-like domain"/>
    <property type="match status" value="1"/>
</dbReference>
<gene>
    <name evidence="7" type="ORF">M998_0239</name>
</gene>
<dbReference type="AlphaFoldDB" id="A0A1B7K3V2"/>
<proteinExistence type="predicted"/>
<dbReference type="InterPro" id="IPR006665">
    <property type="entry name" value="OmpA-like"/>
</dbReference>
<accession>A0A1B7K3V2</accession>
<evidence type="ECO:0000313" key="7">
    <source>
        <dbReference type="EMBL" id="OAT54815.1"/>
    </source>
</evidence>
<comment type="caution">
    <text evidence="7">The sequence shown here is derived from an EMBL/GenBank/DDBJ whole genome shotgun (WGS) entry which is preliminary data.</text>
</comment>
<dbReference type="GO" id="GO:0009279">
    <property type="term" value="C:cell outer membrane"/>
    <property type="evidence" value="ECO:0007669"/>
    <property type="project" value="UniProtKB-SubCell"/>
</dbReference>
<dbReference type="InterPro" id="IPR006664">
    <property type="entry name" value="OMP_bac"/>
</dbReference>
<dbReference type="PROSITE" id="PS51123">
    <property type="entry name" value="OMPA_2"/>
    <property type="match status" value="1"/>
</dbReference>
<evidence type="ECO:0000256" key="5">
    <source>
        <dbReference type="SAM" id="Phobius"/>
    </source>
</evidence>
<keyword evidence="5" id="KW-0812">Transmembrane</keyword>
<comment type="subcellular location">
    <subcellularLocation>
        <location evidence="1">Cell outer membrane</location>
    </subcellularLocation>
</comment>
<keyword evidence="2 3" id="KW-0472">Membrane</keyword>
<dbReference type="Pfam" id="PF00691">
    <property type="entry name" value="OmpA"/>
    <property type="match status" value="1"/>
</dbReference>
<evidence type="ECO:0000256" key="4">
    <source>
        <dbReference type="SAM" id="MobiDB-lite"/>
    </source>
</evidence>
<dbReference type="PANTHER" id="PTHR30329">
    <property type="entry name" value="STATOR ELEMENT OF FLAGELLAR MOTOR COMPLEX"/>
    <property type="match status" value="1"/>
</dbReference>
<reference evidence="7 8" key="1">
    <citation type="submission" date="2016-04" db="EMBL/GenBank/DDBJ databases">
        <title>ATOL: Assembling a taxonomically balanced genome-scale reconstruction of the evolutionary history of the Enterobacteriaceae.</title>
        <authorList>
            <person name="Plunkett G.III."/>
            <person name="Neeno-Eckwall E.C."/>
            <person name="Glasner J.D."/>
            <person name="Perna N.T."/>
        </authorList>
    </citation>
    <scope>NUCLEOTIDE SEQUENCE [LARGE SCALE GENOMIC DNA]</scope>
    <source>
        <strain evidence="7 8">ATCC 35613</strain>
    </source>
</reference>
<feature type="domain" description="OmpA-like" evidence="6">
    <location>
        <begin position="430"/>
        <end position="548"/>
    </location>
</feature>